<dbReference type="GO" id="GO:0031848">
    <property type="term" value="P:protection from non-homologous end joining at telomere"/>
    <property type="evidence" value="ECO:0007669"/>
    <property type="project" value="TreeGrafter"/>
</dbReference>
<evidence type="ECO:0000313" key="13">
    <source>
        <dbReference type="EMBL" id="PIB00624.1"/>
    </source>
</evidence>
<evidence type="ECO:0000256" key="9">
    <source>
        <dbReference type="SAM" id="MobiDB-lite"/>
    </source>
</evidence>
<dbReference type="EMBL" id="LKMD01000100">
    <property type="protein sequence ID" value="PIB00624.1"/>
    <property type="molecule type" value="Genomic_DNA"/>
</dbReference>
<evidence type="ECO:0000259" key="11">
    <source>
        <dbReference type="Pfam" id="PF11626"/>
    </source>
</evidence>
<keyword evidence="6" id="KW-0804">Transcription</keyword>
<sequence length="901" mass="99373">MAGASIVVSDASAEHRRTGAATLFANLSFFCLQKLPARSQLIRDIEANGGRVVKNEKLADYVIADHVRKDVPAGSYSWTLITTAIANGALPDPADHYAGPRPGTIRDVGSAAPGKATRTPFTHEEDKQLWQWVEQEKTRGGQFKGNDIYKRLEQINPRHTFQSWRDRYLKKLMNNPPAGVQPTVPANAPPSPSTALDGEMEEEQASTPPAKRRRVEIVDEKDQGPEHSEDQSADTVHAEDHGKKETDVDLLMPHAADIDNVLEDQWLPAWELWAEAYPHRSAQEWAKFWQEDVRPIYQAQLRDKGNTERPSVRPSDAGENRRKRKRHFDVVPTNGESHFEPGSPQPRSQNHSPSRSSDVHRIDHTTKAATATASESLGPFAELLTSDENRAAAQQITNESLVAFDESASRAGLVEASGEGEDLIKLLTHENNQLEHRPYISDGPEIEDLRSSEVQQRPTEDDIGAIMPEDDLASDFESQLSGGTALTEANLAAQEARHKAPLLRGADLPEDDANNDQSDFVKYLQQSLMPSHNQPELSQERNVSGSHSNAGKARSIEDESDHDVDEVILSNLEWPSSPHRPQVTAMPSNTQAEDIENVPLAEAKGLTAGSPLAASSTARPDAIARSGGLEARNMEPSDDLDQEVDLSVAFPEVGGGFDPSSDRDSTPAMAEEEALDLGDYYDEVDGPNPHEYETPRKASQLIEISSTSIPSSPLPDSPGSQDGTRGRQIPRPLETQDFYNAETQQADLTMPLPLDTDDEDGDGEQNDEHDQTAHDLTETIEQYASSQAMRAESPSADLNSEDESERLESWMATMKVRGHDESAIIEAVKCTSLRLDLAEFVLMHVRAGKGIPTDVPGVWNEDEDEQLEGGNARAIRLLEKKHGWDACRARLNYLEQYRDTE</sequence>
<dbReference type="OrthoDB" id="435460at2759"/>
<evidence type="ECO:0000256" key="8">
    <source>
        <dbReference type="RuleBase" id="RU367107"/>
    </source>
</evidence>
<protein>
    <recommendedName>
        <fullName evidence="8">DNA-binding protein RAP1</fullName>
    </recommendedName>
</protein>
<feature type="compositionally biased region" description="Polar residues" evidence="9">
    <location>
        <begin position="345"/>
        <end position="356"/>
    </location>
</feature>
<dbReference type="Proteomes" id="UP000230605">
    <property type="component" value="Chromosome 1"/>
</dbReference>
<dbReference type="InterPro" id="IPR001357">
    <property type="entry name" value="BRCT_dom"/>
</dbReference>
<dbReference type="Proteomes" id="UP001302367">
    <property type="component" value="Chromosome 1"/>
</dbReference>
<feature type="compositionally biased region" description="Polar residues" evidence="9">
    <location>
        <begin position="530"/>
        <end position="549"/>
    </location>
</feature>
<feature type="compositionally biased region" description="Basic and acidic residues" evidence="9">
    <location>
        <begin position="215"/>
        <end position="244"/>
    </location>
</feature>
<dbReference type="Gene3D" id="1.10.10.2170">
    <property type="match status" value="1"/>
</dbReference>
<feature type="domain" description="TRF2-interacting telomeric protein/Rap1 C-terminal" evidence="11">
    <location>
        <begin position="814"/>
        <end position="895"/>
    </location>
</feature>
<feature type="region of interest" description="Disordered" evidence="9">
    <location>
        <begin position="300"/>
        <end position="361"/>
    </location>
</feature>
<name>A0A2G5I7Z3_CERBT</name>
<dbReference type="InterPro" id="IPR021661">
    <property type="entry name" value="Rap1_C"/>
</dbReference>
<keyword evidence="4" id="KW-0805">Transcription regulation</keyword>
<dbReference type="Gene3D" id="1.10.10.60">
    <property type="entry name" value="Homeodomain-like"/>
    <property type="match status" value="1"/>
</dbReference>
<dbReference type="PANTHER" id="PTHR16466:SF6">
    <property type="entry name" value="TELOMERIC REPEAT-BINDING FACTOR 2-INTERACTING PROTEIN 1"/>
    <property type="match status" value="1"/>
</dbReference>
<evidence type="ECO:0000256" key="6">
    <source>
        <dbReference type="ARBA" id="ARBA00023163"/>
    </source>
</evidence>
<dbReference type="GO" id="GO:0070187">
    <property type="term" value="C:shelterin complex"/>
    <property type="evidence" value="ECO:0007669"/>
    <property type="project" value="TreeGrafter"/>
</dbReference>
<keyword evidence="16" id="KW-1185">Reference proteome</keyword>
<evidence type="ECO:0000313" key="14">
    <source>
        <dbReference type="EMBL" id="WPA97191.1"/>
    </source>
</evidence>
<feature type="region of interest" description="Disordered" evidence="9">
    <location>
        <begin position="530"/>
        <end position="562"/>
    </location>
</feature>
<evidence type="ECO:0000256" key="5">
    <source>
        <dbReference type="ARBA" id="ARBA00023159"/>
    </source>
</evidence>
<feature type="compositionally biased region" description="Acidic residues" evidence="9">
    <location>
        <begin position="670"/>
        <end position="685"/>
    </location>
</feature>
<dbReference type="AlphaFoldDB" id="A0A2G5I7Z3"/>
<feature type="domain" description="TERF2-interacting telomeric protein 1 Myb" evidence="10">
    <location>
        <begin position="121"/>
        <end position="176"/>
    </location>
</feature>
<comment type="function">
    <text evidence="8">Involved in the regulation of telomere length, clustering and has a specific role in telomere position effect (TPE).</text>
</comment>
<comment type="subcellular location">
    <subcellularLocation>
        <location evidence="8">Nucleus</location>
    </subcellularLocation>
    <subcellularLocation>
        <location evidence="8">Chromosome</location>
        <location evidence="8">Telomere</location>
    </subcellularLocation>
</comment>
<gene>
    <name evidence="13" type="ORF">CB0940_01744</name>
    <name evidence="14" type="ORF">RHO25_001800</name>
</gene>
<dbReference type="CDD" id="cd11655">
    <property type="entry name" value="rap1_myb-like"/>
    <property type="match status" value="1"/>
</dbReference>
<reference evidence="14 16" key="2">
    <citation type="submission" date="2023-09" db="EMBL/GenBank/DDBJ databases">
        <title>Complete-Gapless Cercospora beticola genome.</title>
        <authorList>
            <person name="Wyatt N.A."/>
            <person name="Spanner R.E."/>
            <person name="Bolton M.D."/>
        </authorList>
    </citation>
    <scope>NUCLEOTIDE SEQUENCE [LARGE SCALE GENOMIC DNA]</scope>
    <source>
        <strain evidence="14">Cb09-40</strain>
    </source>
</reference>
<keyword evidence="5" id="KW-0010">Activator</keyword>
<feature type="region of interest" description="Disordered" evidence="9">
    <location>
        <begin position="104"/>
        <end position="123"/>
    </location>
</feature>
<feature type="domain" description="BRCT" evidence="12">
    <location>
        <begin position="22"/>
        <end position="93"/>
    </location>
</feature>
<dbReference type="EMBL" id="CP134184">
    <property type="protein sequence ID" value="WPA97191.1"/>
    <property type="molecule type" value="Genomic_DNA"/>
</dbReference>
<dbReference type="SUPFAM" id="SSF46689">
    <property type="entry name" value="Homeodomain-like"/>
    <property type="match status" value="1"/>
</dbReference>
<evidence type="ECO:0000256" key="2">
    <source>
        <dbReference type="ARBA" id="ARBA00022454"/>
    </source>
</evidence>
<evidence type="ECO:0000256" key="3">
    <source>
        <dbReference type="ARBA" id="ARBA00022895"/>
    </source>
</evidence>
<evidence type="ECO:0000313" key="16">
    <source>
        <dbReference type="Proteomes" id="UP001302367"/>
    </source>
</evidence>
<feature type="region of interest" description="Disordered" evidence="9">
    <location>
        <begin position="174"/>
        <end position="244"/>
    </location>
</feature>
<comment type="similarity">
    <text evidence="1 8">Belongs to the RAP1 family.</text>
</comment>
<evidence type="ECO:0000259" key="10">
    <source>
        <dbReference type="Pfam" id="PF08914"/>
    </source>
</evidence>
<comment type="subunit">
    <text evidence="8">Homodimer.</text>
</comment>
<dbReference type="InterPro" id="IPR015010">
    <property type="entry name" value="TERF2IP_Myb"/>
</dbReference>
<reference evidence="13 15" key="1">
    <citation type="submission" date="2015-10" db="EMBL/GenBank/DDBJ databases">
        <title>The cercosporin biosynthetic gene cluster was horizontally transferred to several fungal lineages and shown to be expanded in Cercospora beticola based on microsynteny with recipient genomes.</title>
        <authorList>
            <person name="De Jonge R."/>
            <person name="Ebert M.K."/>
            <person name="Suttle J.C."/>
            <person name="Jurick Ii W.M."/>
            <person name="Secor G.A."/>
            <person name="Thomma B.P."/>
            <person name="Van De Peer Y."/>
            <person name="Bolton M.D."/>
        </authorList>
    </citation>
    <scope>NUCLEOTIDE SEQUENCE [LARGE SCALE GENOMIC DNA]</scope>
    <source>
        <strain evidence="13 15">09-40</strain>
    </source>
</reference>
<evidence type="ECO:0000256" key="7">
    <source>
        <dbReference type="ARBA" id="ARBA00023242"/>
    </source>
</evidence>
<dbReference type="Pfam" id="PF16589">
    <property type="entry name" value="BRCT_2"/>
    <property type="match status" value="1"/>
</dbReference>
<dbReference type="GO" id="GO:0042162">
    <property type="term" value="F:telomeric DNA binding"/>
    <property type="evidence" value="ECO:0007669"/>
    <property type="project" value="TreeGrafter"/>
</dbReference>
<evidence type="ECO:0000256" key="1">
    <source>
        <dbReference type="ARBA" id="ARBA00010467"/>
    </source>
</evidence>
<dbReference type="InterPro" id="IPR009057">
    <property type="entry name" value="Homeodomain-like_sf"/>
</dbReference>
<feature type="region of interest" description="Disordered" evidence="9">
    <location>
        <begin position="744"/>
        <end position="771"/>
    </location>
</feature>
<dbReference type="Pfam" id="PF08914">
    <property type="entry name" value="Myb_Rap1"/>
    <property type="match status" value="1"/>
</dbReference>
<evidence type="ECO:0000313" key="15">
    <source>
        <dbReference type="Proteomes" id="UP000230605"/>
    </source>
</evidence>
<dbReference type="InterPro" id="IPR039595">
    <property type="entry name" value="TE2IP/Rap1"/>
</dbReference>
<organism evidence="13 15">
    <name type="scientific">Cercospora beticola</name>
    <name type="common">Sugarbeet leaf spot fungus</name>
    <dbReference type="NCBI Taxonomy" id="122368"/>
    <lineage>
        <taxon>Eukaryota</taxon>
        <taxon>Fungi</taxon>
        <taxon>Dikarya</taxon>
        <taxon>Ascomycota</taxon>
        <taxon>Pezizomycotina</taxon>
        <taxon>Dothideomycetes</taxon>
        <taxon>Dothideomycetidae</taxon>
        <taxon>Mycosphaerellales</taxon>
        <taxon>Mycosphaerellaceae</taxon>
        <taxon>Cercospora</taxon>
    </lineage>
</organism>
<evidence type="ECO:0000259" key="12">
    <source>
        <dbReference type="Pfam" id="PF16589"/>
    </source>
</evidence>
<feature type="compositionally biased region" description="Acidic residues" evidence="9">
    <location>
        <begin position="755"/>
        <end position="765"/>
    </location>
</feature>
<keyword evidence="7 8" id="KW-0539">Nucleus</keyword>
<dbReference type="GO" id="GO:0010833">
    <property type="term" value="P:telomere maintenance via telomere lengthening"/>
    <property type="evidence" value="ECO:0007669"/>
    <property type="project" value="UniProtKB-UniRule"/>
</dbReference>
<dbReference type="PANTHER" id="PTHR16466">
    <property type="entry name" value="TELOMERE REPEAT-BINDING FACTOR 2-INTERACTING PROTEIN 1"/>
    <property type="match status" value="1"/>
</dbReference>
<feature type="region of interest" description="Disordered" evidence="9">
    <location>
        <begin position="650"/>
        <end position="730"/>
    </location>
</feature>
<feature type="compositionally biased region" description="Basic and acidic residues" evidence="9">
    <location>
        <begin position="301"/>
        <end position="320"/>
    </location>
</feature>
<dbReference type="Pfam" id="PF11626">
    <property type="entry name" value="Rap1_C"/>
    <property type="match status" value="1"/>
</dbReference>
<proteinExistence type="inferred from homology"/>
<keyword evidence="3 8" id="KW-0779">Telomere</keyword>
<accession>A0A2G5I7Z3</accession>
<keyword evidence="2 8" id="KW-0158">Chromosome</keyword>
<evidence type="ECO:0000256" key="4">
    <source>
        <dbReference type="ARBA" id="ARBA00023015"/>
    </source>
</evidence>
<dbReference type="InterPro" id="IPR038104">
    <property type="entry name" value="Rap1_C_sf"/>
</dbReference>